<keyword evidence="2" id="KW-1185">Reference proteome</keyword>
<reference evidence="1 2" key="1">
    <citation type="submission" date="2018-11" db="EMBL/GenBank/DDBJ databases">
        <authorList>
            <consortium name="Pathogen Informatics"/>
        </authorList>
    </citation>
    <scope>NUCLEOTIDE SEQUENCE [LARGE SCALE GENOMIC DNA]</scope>
    <source>
        <strain evidence="1 2">Zambia</strain>
    </source>
</reference>
<organism evidence="1 2">
    <name type="scientific">Schistosoma margrebowiei</name>
    <dbReference type="NCBI Taxonomy" id="48269"/>
    <lineage>
        <taxon>Eukaryota</taxon>
        <taxon>Metazoa</taxon>
        <taxon>Spiralia</taxon>
        <taxon>Lophotrochozoa</taxon>
        <taxon>Platyhelminthes</taxon>
        <taxon>Trematoda</taxon>
        <taxon>Digenea</taxon>
        <taxon>Strigeidida</taxon>
        <taxon>Schistosomatoidea</taxon>
        <taxon>Schistosomatidae</taxon>
        <taxon>Schistosoma</taxon>
    </lineage>
</organism>
<dbReference type="EMBL" id="UZAI01017819">
    <property type="protein sequence ID" value="VDP29995.1"/>
    <property type="molecule type" value="Genomic_DNA"/>
</dbReference>
<protein>
    <submittedName>
        <fullName evidence="1">Uncharacterized protein</fullName>
    </submittedName>
</protein>
<dbReference type="Proteomes" id="UP000277204">
    <property type="component" value="Unassembled WGS sequence"/>
</dbReference>
<gene>
    <name evidence="1" type="ORF">SMRZ_LOCUS18989</name>
</gene>
<sequence length="80" mass="9309">MSLKCKSEHCVSGHTLDHTLVCLIQLYKKIEILLLRLNSCWRVQSLNSLDEVNCCYGNLFAVRRSLTDTKTWVDYLTIFN</sequence>
<proteinExistence type="predicted"/>
<dbReference type="AlphaFoldDB" id="A0A183MSG4"/>
<name>A0A183MSG4_9TREM</name>
<evidence type="ECO:0000313" key="2">
    <source>
        <dbReference type="Proteomes" id="UP000277204"/>
    </source>
</evidence>
<accession>A0A183MSG4</accession>
<evidence type="ECO:0000313" key="1">
    <source>
        <dbReference type="EMBL" id="VDP29995.1"/>
    </source>
</evidence>